<protein>
    <submittedName>
        <fullName evidence="1">Glycosyltransferase family 4 protein</fullName>
        <ecNumber evidence="1">2.4.-.-</ecNumber>
    </submittedName>
</protein>
<evidence type="ECO:0000313" key="1">
    <source>
        <dbReference type="EMBL" id="MFL0251708.1"/>
    </source>
</evidence>
<comment type="caution">
    <text evidence="1">The sequence shown here is derived from an EMBL/GenBank/DDBJ whole genome shotgun (WGS) entry which is preliminary data.</text>
</comment>
<evidence type="ECO:0000313" key="2">
    <source>
        <dbReference type="Proteomes" id="UP001623592"/>
    </source>
</evidence>
<keyword evidence="1" id="KW-0328">Glycosyltransferase</keyword>
<keyword evidence="1" id="KW-0808">Transferase</keyword>
<accession>A0ABW8TJP5</accession>
<dbReference type="PANTHER" id="PTHR12526:SF630">
    <property type="entry name" value="GLYCOSYLTRANSFERASE"/>
    <property type="match status" value="1"/>
</dbReference>
<reference evidence="1 2" key="1">
    <citation type="submission" date="2024-11" db="EMBL/GenBank/DDBJ databases">
        <authorList>
            <person name="Heng Y.C."/>
            <person name="Lim A.C.H."/>
            <person name="Lee J.K.Y."/>
            <person name="Kittelmann S."/>
        </authorList>
    </citation>
    <scope>NUCLEOTIDE SEQUENCE [LARGE SCALE GENOMIC DNA]</scope>
    <source>
        <strain evidence="1 2">WILCCON 0114</strain>
    </source>
</reference>
<dbReference type="EC" id="2.4.-.-" evidence="1"/>
<dbReference type="SUPFAM" id="SSF53756">
    <property type="entry name" value="UDP-Glycosyltransferase/glycogen phosphorylase"/>
    <property type="match status" value="1"/>
</dbReference>
<dbReference type="CDD" id="cd03801">
    <property type="entry name" value="GT4_PimA-like"/>
    <property type="match status" value="1"/>
</dbReference>
<dbReference type="EMBL" id="JBJIAA010000012">
    <property type="protein sequence ID" value="MFL0251708.1"/>
    <property type="molecule type" value="Genomic_DNA"/>
</dbReference>
<gene>
    <name evidence="1" type="ORF">ACJDT4_14920</name>
</gene>
<dbReference type="PANTHER" id="PTHR12526">
    <property type="entry name" value="GLYCOSYLTRANSFERASE"/>
    <property type="match status" value="1"/>
</dbReference>
<dbReference type="GO" id="GO:0016757">
    <property type="term" value="F:glycosyltransferase activity"/>
    <property type="evidence" value="ECO:0007669"/>
    <property type="project" value="UniProtKB-KW"/>
</dbReference>
<proteinExistence type="predicted"/>
<dbReference type="Gene3D" id="3.40.50.2000">
    <property type="entry name" value="Glycogen Phosphorylase B"/>
    <property type="match status" value="2"/>
</dbReference>
<organism evidence="1 2">
    <name type="scientific">Clostridium neuense</name>
    <dbReference type="NCBI Taxonomy" id="1728934"/>
    <lineage>
        <taxon>Bacteria</taxon>
        <taxon>Bacillati</taxon>
        <taxon>Bacillota</taxon>
        <taxon>Clostridia</taxon>
        <taxon>Eubacteriales</taxon>
        <taxon>Clostridiaceae</taxon>
        <taxon>Clostridium</taxon>
    </lineage>
</organism>
<dbReference type="Pfam" id="PF13692">
    <property type="entry name" value="Glyco_trans_1_4"/>
    <property type="match status" value="1"/>
</dbReference>
<sequence>MRLKNDGENMREKKLVIIDDFFPSIVSNFRITEFNYYMSIFPNCEVYSALNENEFLKAYNEYVRVYPQFAGRVKQFNPYIMPKCSLFYTMFLNSAYFLTQYFEREKTPFVFTLYPGGGLHLNDATCNNKLKRIFSSNVFKSVIVTQEIVYRYIVDNKFIAPDKIDYIYGIVDDSEYFRVNVQRKKRYGKDKGTFDICFVGGKYSEKGVDKGYDTFIEVCKKLITVSDKFRFHVVGGFNKSDIDVSSLNGNITFYGYRAKDFFVNFYPSMDIILSPNVPFARLDGEFDGFPTGCCVQAALCGTAVFSTDLLNLNRNFIDGKEIVIVNKDLDDIVYKIIYYVNDIKMLYELSENGRKKFMSVFDTKSQIDRRIEILKRYL</sequence>
<keyword evidence="2" id="KW-1185">Reference proteome</keyword>
<name>A0ABW8TJP5_9CLOT</name>
<dbReference type="Proteomes" id="UP001623592">
    <property type="component" value="Unassembled WGS sequence"/>
</dbReference>